<dbReference type="PROSITE" id="PS50048">
    <property type="entry name" value="ZN2_CY6_FUNGAL_2"/>
    <property type="match status" value="1"/>
</dbReference>
<comment type="caution">
    <text evidence="4">The sequence shown here is derived from an EMBL/GenBank/DDBJ whole genome shotgun (WGS) entry which is preliminary data.</text>
</comment>
<organism evidence="4 5">
    <name type="scientific">Glomerella acutata</name>
    <name type="common">Colletotrichum acutatum</name>
    <dbReference type="NCBI Taxonomy" id="27357"/>
    <lineage>
        <taxon>Eukaryota</taxon>
        <taxon>Fungi</taxon>
        <taxon>Dikarya</taxon>
        <taxon>Ascomycota</taxon>
        <taxon>Pezizomycotina</taxon>
        <taxon>Sordariomycetes</taxon>
        <taxon>Hypocreomycetidae</taxon>
        <taxon>Glomerellales</taxon>
        <taxon>Glomerellaceae</taxon>
        <taxon>Colletotrichum</taxon>
        <taxon>Colletotrichum acutatum species complex</taxon>
    </lineage>
</organism>
<protein>
    <submittedName>
        <fullName evidence="4">Fungal-specific transcription factor domain-containing protein</fullName>
    </submittedName>
</protein>
<dbReference type="GO" id="GO:0045944">
    <property type="term" value="P:positive regulation of transcription by RNA polymerase II"/>
    <property type="evidence" value="ECO:0007669"/>
    <property type="project" value="TreeGrafter"/>
</dbReference>
<comment type="subcellular location">
    <subcellularLocation>
        <location evidence="1">Nucleus</location>
    </subcellularLocation>
</comment>
<dbReference type="PANTHER" id="PTHR37534:SF49">
    <property type="entry name" value="LYSINE BIOSYNTHESIS REGULATORY PROTEIN LYS14"/>
    <property type="match status" value="1"/>
</dbReference>
<evidence type="ECO:0000256" key="1">
    <source>
        <dbReference type="ARBA" id="ARBA00004123"/>
    </source>
</evidence>
<dbReference type="SMART" id="SM00066">
    <property type="entry name" value="GAL4"/>
    <property type="match status" value="1"/>
</dbReference>
<evidence type="ECO:0000259" key="3">
    <source>
        <dbReference type="PROSITE" id="PS50048"/>
    </source>
</evidence>
<dbReference type="GO" id="GO:0008270">
    <property type="term" value="F:zinc ion binding"/>
    <property type="evidence" value="ECO:0007669"/>
    <property type="project" value="InterPro"/>
</dbReference>
<evidence type="ECO:0000313" key="5">
    <source>
        <dbReference type="Proteomes" id="UP001244207"/>
    </source>
</evidence>
<dbReference type="GO" id="GO:0000981">
    <property type="term" value="F:DNA-binding transcription factor activity, RNA polymerase II-specific"/>
    <property type="evidence" value="ECO:0007669"/>
    <property type="project" value="InterPro"/>
</dbReference>
<gene>
    <name evidence="4" type="ORF">BDZ83DRAFT_792075</name>
</gene>
<dbReference type="Pfam" id="PF11951">
    <property type="entry name" value="Fungal_trans_2"/>
    <property type="match status" value="1"/>
</dbReference>
<dbReference type="Gene3D" id="4.10.240.10">
    <property type="entry name" value="Zn(2)-C6 fungal-type DNA-binding domain"/>
    <property type="match status" value="1"/>
</dbReference>
<feature type="domain" description="Zn(2)-C6 fungal-type" evidence="3">
    <location>
        <begin position="6"/>
        <end position="34"/>
    </location>
</feature>
<dbReference type="PROSITE" id="PS00463">
    <property type="entry name" value="ZN2_CY6_FUNGAL_1"/>
    <property type="match status" value="1"/>
</dbReference>
<dbReference type="InterPro" id="IPR001138">
    <property type="entry name" value="Zn2Cys6_DnaBD"/>
</dbReference>
<keyword evidence="2" id="KW-0539">Nucleus</keyword>
<dbReference type="PANTHER" id="PTHR37534">
    <property type="entry name" value="TRANSCRIPTIONAL ACTIVATOR PROTEIN UGA3"/>
    <property type="match status" value="1"/>
</dbReference>
<dbReference type="AlphaFoldDB" id="A0AAD8UL57"/>
<accession>A0AAD8UL57</accession>
<reference evidence="4" key="1">
    <citation type="submission" date="2021-12" db="EMBL/GenBank/DDBJ databases">
        <title>Comparative genomics, transcriptomics and evolutionary studies reveal genomic signatures of adaptation to plant cell wall in hemibiotrophic fungi.</title>
        <authorList>
            <consortium name="DOE Joint Genome Institute"/>
            <person name="Baroncelli R."/>
            <person name="Diaz J.F."/>
            <person name="Benocci T."/>
            <person name="Peng M."/>
            <person name="Battaglia E."/>
            <person name="Haridas S."/>
            <person name="Andreopoulos W."/>
            <person name="Labutti K."/>
            <person name="Pangilinan J."/>
            <person name="Floch G.L."/>
            <person name="Makela M.R."/>
            <person name="Henrissat B."/>
            <person name="Grigoriev I.V."/>
            <person name="Crouch J.A."/>
            <person name="De Vries R.P."/>
            <person name="Sukno S.A."/>
            <person name="Thon M.R."/>
        </authorList>
    </citation>
    <scope>NUCLEOTIDE SEQUENCE</scope>
    <source>
        <strain evidence="4">CBS 112980</strain>
    </source>
</reference>
<dbReference type="SUPFAM" id="SSF57701">
    <property type="entry name" value="Zn2/Cys6 DNA-binding domain"/>
    <property type="match status" value="1"/>
</dbReference>
<keyword evidence="5" id="KW-1185">Reference proteome</keyword>
<proteinExistence type="predicted"/>
<dbReference type="EMBL" id="JAHMHS010000042">
    <property type="protein sequence ID" value="KAK1725328.1"/>
    <property type="molecule type" value="Genomic_DNA"/>
</dbReference>
<dbReference type="Proteomes" id="UP001244207">
    <property type="component" value="Unassembled WGS sequence"/>
</dbReference>
<dbReference type="GO" id="GO:0005634">
    <property type="term" value="C:nucleus"/>
    <property type="evidence" value="ECO:0007669"/>
    <property type="project" value="UniProtKB-SubCell"/>
</dbReference>
<dbReference type="Pfam" id="PF00172">
    <property type="entry name" value="Zn_clus"/>
    <property type="match status" value="1"/>
</dbReference>
<dbReference type="CDD" id="cd00067">
    <property type="entry name" value="GAL4"/>
    <property type="match status" value="1"/>
</dbReference>
<evidence type="ECO:0000313" key="4">
    <source>
        <dbReference type="EMBL" id="KAK1725328.1"/>
    </source>
</evidence>
<dbReference type="InterPro" id="IPR021858">
    <property type="entry name" value="Fun_TF"/>
</dbReference>
<dbReference type="InterPro" id="IPR036864">
    <property type="entry name" value="Zn2-C6_fun-type_DNA-bd_sf"/>
</dbReference>
<dbReference type="GO" id="GO:0000976">
    <property type="term" value="F:transcription cis-regulatory region binding"/>
    <property type="evidence" value="ECO:0007669"/>
    <property type="project" value="TreeGrafter"/>
</dbReference>
<name>A0AAD8UL57_GLOAC</name>
<evidence type="ECO:0000256" key="2">
    <source>
        <dbReference type="ARBA" id="ARBA00023242"/>
    </source>
</evidence>
<sequence>MQADKGCWTCKQRKIGCDKSIPHCDNCVRTRRACAGYGIRLNWPDQLRSREKDQIVCPVVEKASTQKDPRTFGTRLLNTTHRDFRLATKRRVTWHQVMLHASVGPGASVTLYSPLLDEDGMLLVYYEQIIAPMCSTTRAANGFRCHILPMVLSSRDEPTQALCSAILAIAAHHRHGADAASSHKMKAIRGLYKALDNSSPNAQTHVATTMMLCMYTVFDENEAQFQLHLNGAKHMLMNLTSHQRRQPVFQFLMGWIVYYDTLSEFAQPHRSTLNDFDQLEYPGKLQTMPGEVIGLFGCSIEVFDNISFINQMRTMILKSERSDIERKTEQFRIVVQEKLENLAHSLSPDEVAHSTSAQIRDASATAELYRLASLLYLQRVVPAAGDEKKRFGYLEQAYAAMKEVRVATSPWPVFIFACETRLEEQRIYILDILDRMDKIRNVGNVRVMRSVIENVWIQQDLREPVDTTGTIPWWLCIESDLPVPWFA</sequence>
<dbReference type="RefSeq" id="XP_060365383.1">
    <property type="nucleotide sequence ID" value="XM_060515748.1"/>
</dbReference>
<dbReference type="GeneID" id="85399646"/>